<dbReference type="EMBL" id="OUUY01000074">
    <property type="protein sequence ID" value="SPQ00604.1"/>
    <property type="molecule type" value="Genomic_DNA"/>
</dbReference>
<reference evidence="3" key="1">
    <citation type="submission" date="2018-03" db="EMBL/GenBank/DDBJ databases">
        <authorList>
            <person name="Zecchin S."/>
        </authorList>
    </citation>
    <scope>NUCLEOTIDE SEQUENCE [LARGE SCALE GENOMIC DNA]</scope>
</reference>
<gene>
    <name evidence="2" type="ORF">NBG4_290021</name>
</gene>
<protein>
    <submittedName>
        <fullName evidence="2">Uncharacterized protein</fullName>
    </submittedName>
</protein>
<evidence type="ECO:0000313" key="2">
    <source>
        <dbReference type="EMBL" id="SPQ00604.1"/>
    </source>
</evidence>
<accession>A0A2U3QGP7</accession>
<evidence type="ECO:0000256" key="1">
    <source>
        <dbReference type="SAM" id="MobiDB-lite"/>
    </source>
</evidence>
<organism evidence="2 3">
    <name type="scientific">Candidatus Sulfobium mesophilum</name>
    <dbReference type="NCBI Taxonomy" id="2016548"/>
    <lineage>
        <taxon>Bacteria</taxon>
        <taxon>Pseudomonadati</taxon>
        <taxon>Nitrospirota</taxon>
        <taxon>Nitrospiria</taxon>
        <taxon>Nitrospirales</taxon>
        <taxon>Nitrospiraceae</taxon>
        <taxon>Candidatus Sulfobium</taxon>
    </lineage>
</organism>
<feature type="region of interest" description="Disordered" evidence="1">
    <location>
        <begin position="16"/>
        <end position="66"/>
    </location>
</feature>
<name>A0A2U3QGP7_9BACT</name>
<dbReference type="AlphaFoldDB" id="A0A2U3QGP7"/>
<evidence type="ECO:0000313" key="3">
    <source>
        <dbReference type="Proteomes" id="UP000245125"/>
    </source>
</evidence>
<dbReference type="Proteomes" id="UP000245125">
    <property type="component" value="Unassembled WGS sequence"/>
</dbReference>
<proteinExistence type="predicted"/>
<keyword evidence="3" id="KW-1185">Reference proteome</keyword>
<sequence>MRASWKKAVAKDPEAQLTWGDSLSGEIPESTAPNESMGSGMASGRKTHCEKKLSPAQGSFLKAARY</sequence>